<evidence type="ECO:0000256" key="1">
    <source>
        <dbReference type="ARBA" id="ARBA00001947"/>
    </source>
</evidence>
<dbReference type="EMBL" id="KB445793">
    <property type="protein sequence ID" value="EMD39787.1"/>
    <property type="molecule type" value="Genomic_DNA"/>
</dbReference>
<evidence type="ECO:0000256" key="10">
    <source>
        <dbReference type="ARBA" id="ARBA00078830"/>
    </source>
</evidence>
<evidence type="ECO:0000313" key="13">
    <source>
        <dbReference type="Proteomes" id="UP000016930"/>
    </source>
</evidence>
<dbReference type="GO" id="GO:0003876">
    <property type="term" value="F:AMP deaminase activity"/>
    <property type="evidence" value="ECO:0007669"/>
    <property type="project" value="UniProtKB-EC"/>
</dbReference>
<dbReference type="HOGENOM" id="CLU_003782_1_0_1"/>
<evidence type="ECO:0000256" key="4">
    <source>
        <dbReference type="ARBA" id="ARBA00012775"/>
    </source>
</evidence>
<dbReference type="InterPro" id="IPR032466">
    <property type="entry name" value="Metal_Hydrolase"/>
</dbReference>
<dbReference type="InterPro" id="IPR006650">
    <property type="entry name" value="A/AMP_deam_AS"/>
</dbReference>
<dbReference type="GO" id="GO:0005829">
    <property type="term" value="C:cytosol"/>
    <property type="evidence" value="ECO:0007669"/>
    <property type="project" value="TreeGrafter"/>
</dbReference>
<dbReference type="OrthoDB" id="1723809at2759"/>
<evidence type="ECO:0000256" key="2">
    <source>
        <dbReference type="ARBA" id="ARBA00004955"/>
    </source>
</evidence>
<feature type="compositionally biased region" description="Low complexity" evidence="11">
    <location>
        <begin position="22"/>
        <end position="33"/>
    </location>
</feature>
<evidence type="ECO:0000313" key="12">
    <source>
        <dbReference type="EMBL" id="EMD39787.1"/>
    </source>
</evidence>
<comment type="similarity">
    <text evidence="3">Belongs to the metallo-dependent hydrolases superfamily. Adenosine and AMP deaminases family.</text>
</comment>
<dbReference type="Proteomes" id="UP000016930">
    <property type="component" value="Unassembled WGS sequence"/>
</dbReference>
<dbReference type="PROSITE" id="PS00485">
    <property type="entry name" value="A_DEAMINASE"/>
    <property type="match status" value="1"/>
</dbReference>
<dbReference type="Gene3D" id="4.10.800.20">
    <property type="match status" value="1"/>
</dbReference>
<dbReference type="PANTHER" id="PTHR11359:SF0">
    <property type="entry name" value="AMP DEAMINASE"/>
    <property type="match status" value="1"/>
</dbReference>
<dbReference type="PANTHER" id="PTHR11359">
    <property type="entry name" value="AMP DEAMINASE"/>
    <property type="match status" value="1"/>
</dbReference>
<dbReference type="GO" id="GO:0046872">
    <property type="term" value="F:metal ion binding"/>
    <property type="evidence" value="ECO:0007669"/>
    <property type="project" value="UniProtKB-KW"/>
</dbReference>
<proteinExistence type="inferred from homology"/>
<sequence length="810" mass="93447">MSDSPSREQRIPGSRPARRDPSVSSHESVSSPPGLHIPEAKDGFFPYNEEKTLHHIEEKLWAHRRGSDAGLASRPISVLGSPHLQPGVAEHPEIAQIGSFKLTPMHDYMGAANGAVPGTSVPKPAPETLPLPRLPGTNPFFGTEELHLPSEAKAIFEALQKCLELRDKYMLRSGQRLGFNPKDHDEEFTGLPDDISDVSGVRPDAQYASYSVPESPFRPWKIYPKPPPPHWHWKGKDAVAHPSGPDDSEDEEFAFENCEIPGADPRGWRFALDEKGVYQVYRDDQDDSPMFNVPNIREYFMDLDYVLSVIADGPTKSFAYRRLNYLANKFTMYGLLNESQELAEMKAVPHRDFYNVRKVDTHVHHSSSMNQKHLLRFIKSKMKRSPNDVVIFRDDKELTLEEVFQSLHLTAYDLSIDTLDMHAHQDSFHRFDKFNLKYNPIGESRLREIFLKTDNYIDGRYLAELTQEVITDLEQSKYQNCEWRISIYGRNREEWDKLAKWVVHNKLYSHNVRWLIQVPRLYDVYKHNGSIETFEDIVRNVFQPLFEVTQDPSSHPELHVFLQRVIGFDTVDDESKAERRFHKKFPYPKYWNAKESPPYSYWVYYMFANIASINHWRRERGFNTFVFRPHCGEAGDTDHLTSAFLTAHSISHGILLRKVPALQYLFYLKQIGLAMSPLSNNALFLTYERNPLPDFFKVGLNVSLSTDDPLQFHFTKEPLLEEYSVAAHIYKFPQSSLAELARNSVIQSGFEMGIKRRWLGQQWYLPGAAGNDINKTNVPNSRLEYRRQTLLEELALVQSTRTRTTAPTSA</sequence>
<dbReference type="AlphaFoldDB" id="M2RMT9"/>
<evidence type="ECO:0000256" key="6">
    <source>
        <dbReference type="ARBA" id="ARBA00022801"/>
    </source>
</evidence>
<evidence type="ECO:0000256" key="9">
    <source>
        <dbReference type="ARBA" id="ARBA00072037"/>
    </source>
</evidence>
<feature type="compositionally biased region" description="Basic and acidic residues" evidence="11">
    <location>
        <begin position="1"/>
        <end position="10"/>
    </location>
</feature>
<dbReference type="CDD" id="cd01319">
    <property type="entry name" value="AMPD"/>
    <property type="match status" value="1"/>
</dbReference>
<evidence type="ECO:0000256" key="5">
    <source>
        <dbReference type="ARBA" id="ARBA00022723"/>
    </source>
</evidence>
<accession>M2RMT9</accession>
<dbReference type="GO" id="GO:0032264">
    <property type="term" value="P:IMP salvage"/>
    <property type="evidence" value="ECO:0007669"/>
    <property type="project" value="UniProtKB-UniPathway"/>
</dbReference>
<evidence type="ECO:0000256" key="11">
    <source>
        <dbReference type="SAM" id="MobiDB-lite"/>
    </source>
</evidence>
<dbReference type="Pfam" id="PF19326">
    <property type="entry name" value="AMP_deaminase"/>
    <property type="match status" value="1"/>
</dbReference>
<keyword evidence="13" id="KW-1185">Reference proteome</keyword>
<dbReference type="FunFam" id="4.10.800.20:FF:000001">
    <property type="entry name" value="AMP deaminase"/>
    <property type="match status" value="1"/>
</dbReference>
<dbReference type="InterPro" id="IPR006329">
    <property type="entry name" value="AMPD"/>
</dbReference>
<keyword evidence="7" id="KW-0862">Zinc</keyword>
<comment type="pathway">
    <text evidence="2">Purine metabolism; IMP biosynthesis via salvage pathway; IMP from AMP: step 1/1.</text>
</comment>
<dbReference type="SUPFAM" id="SSF51556">
    <property type="entry name" value="Metallo-dependent hydrolases"/>
    <property type="match status" value="1"/>
</dbReference>
<protein>
    <recommendedName>
        <fullName evidence="9">AMP deaminase</fullName>
        <ecNumber evidence="4">3.5.4.6</ecNumber>
    </recommendedName>
    <alternativeName>
        <fullName evidence="10">Myoadenylate deaminase</fullName>
    </alternativeName>
</protein>
<evidence type="ECO:0000256" key="3">
    <source>
        <dbReference type="ARBA" id="ARBA00006676"/>
    </source>
</evidence>
<comment type="cofactor">
    <cofactor evidence="1">
        <name>Zn(2+)</name>
        <dbReference type="ChEBI" id="CHEBI:29105"/>
    </cofactor>
</comment>
<keyword evidence="6" id="KW-0378">Hydrolase</keyword>
<gene>
    <name evidence="12" type="ORF">CERSUDRAFT_71648</name>
</gene>
<reference evidence="12 13" key="1">
    <citation type="journal article" date="2012" name="Proc. Natl. Acad. Sci. U.S.A.">
        <title>Comparative genomics of Ceriporiopsis subvermispora and Phanerochaete chrysosporium provide insight into selective ligninolysis.</title>
        <authorList>
            <person name="Fernandez-Fueyo E."/>
            <person name="Ruiz-Duenas F.J."/>
            <person name="Ferreira P."/>
            <person name="Floudas D."/>
            <person name="Hibbett D.S."/>
            <person name="Canessa P."/>
            <person name="Larrondo L.F."/>
            <person name="James T.Y."/>
            <person name="Seelenfreund D."/>
            <person name="Lobos S."/>
            <person name="Polanco R."/>
            <person name="Tello M."/>
            <person name="Honda Y."/>
            <person name="Watanabe T."/>
            <person name="Watanabe T."/>
            <person name="Ryu J.S."/>
            <person name="Kubicek C.P."/>
            <person name="Schmoll M."/>
            <person name="Gaskell J."/>
            <person name="Hammel K.E."/>
            <person name="St John F.J."/>
            <person name="Vanden Wymelenberg A."/>
            <person name="Sabat G."/>
            <person name="Splinter BonDurant S."/>
            <person name="Syed K."/>
            <person name="Yadav J.S."/>
            <person name="Doddapaneni H."/>
            <person name="Subramanian V."/>
            <person name="Lavin J.L."/>
            <person name="Oguiza J.A."/>
            <person name="Perez G."/>
            <person name="Pisabarro A.G."/>
            <person name="Ramirez L."/>
            <person name="Santoyo F."/>
            <person name="Master E."/>
            <person name="Coutinho P.M."/>
            <person name="Henrissat B."/>
            <person name="Lombard V."/>
            <person name="Magnuson J.K."/>
            <person name="Kuees U."/>
            <person name="Hori C."/>
            <person name="Igarashi K."/>
            <person name="Samejima M."/>
            <person name="Held B.W."/>
            <person name="Barry K.W."/>
            <person name="LaButti K.M."/>
            <person name="Lapidus A."/>
            <person name="Lindquist E.A."/>
            <person name="Lucas S.M."/>
            <person name="Riley R."/>
            <person name="Salamov A.A."/>
            <person name="Hoffmeister D."/>
            <person name="Schwenk D."/>
            <person name="Hadar Y."/>
            <person name="Yarden O."/>
            <person name="de Vries R.P."/>
            <person name="Wiebenga A."/>
            <person name="Stenlid J."/>
            <person name="Eastwood D."/>
            <person name="Grigoriev I.V."/>
            <person name="Berka R.M."/>
            <person name="Blanchette R.A."/>
            <person name="Kersten P."/>
            <person name="Martinez A.T."/>
            <person name="Vicuna R."/>
            <person name="Cullen D."/>
        </authorList>
    </citation>
    <scope>NUCLEOTIDE SEQUENCE [LARGE SCALE GENOMIC DNA]</scope>
    <source>
        <strain evidence="12 13">B</strain>
    </source>
</reference>
<evidence type="ECO:0000256" key="8">
    <source>
        <dbReference type="ARBA" id="ARBA00023080"/>
    </source>
</evidence>
<keyword evidence="8" id="KW-0546">Nucleotide metabolism</keyword>
<name>M2RMT9_CERS8</name>
<dbReference type="Gene3D" id="3.20.20.140">
    <property type="entry name" value="Metal-dependent hydrolases"/>
    <property type="match status" value="1"/>
</dbReference>
<dbReference type="EC" id="3.5.4.6" evidence="4"/>
<dbReference type="FunFam" id="3.20.20.140:FF:000035">
    <property type="entry name" value="Probable amp deaminase"/>
    <property type="match status" value="1"/>
</dbReference>
<dbReference type="STRING" id="914234.M2RMT9"/>
<feature type="region of interest" description="Disordered" evidence="11">
    <location>
        <begin position="1"/>
        <end position="43"/>
    </location>
</feature>
<keyword evidence="5" id="KW-0479">Metal-binding</keyword>
<evidence type="ECO:0000256" key="7">
    <source>
        <dbReference type="ARBA" id="ARBA00022833"/>
    </source>
</evidence>
<organism evidence="12 13">
    <name type="scientific">Ceriporiopsis subvermispora (strain B)</name>
    <name type="common">White-rot fungus</name>
    <name type="synonym">Gelatoporia subvermispora</name>
    <dbReference type="NCBI Taxonomy" id="914234"/>
    <lineage>
        <taxon>Eukaryota</taxon>
        <taxon>Fungi</taxon>
        <taxon>Dikarya</taxon>
        <taxon>Basidiomycota</taxon>
        <taxon>Agaricomycotina</taxon>
        <taxon>Agaricomycetes</taxon>
        <taxon>Polyporales</taxon>
        <taxon>Gelatoporiaceae</taxon>
        <taxon>Gelatoporia</taxon>
    </lineage>
</organism>
<dbReference type="GO" id="GO:0046033">
    <property type="term" value="P:AMP metabolic process"/>
    <property type="evidence" value="ECO:0007669"/>
    <property type="project" value="TreeGrafter"/>
</dbReference>
<dbReference type="NCBIfam" id="TIGR01429">
    <property type="entry name" value="AMP_deaminase"/>
    <property type="match status" value="1"/>
</dbReference>
<dbReference type="UniPathway" id="UPA00591">
    <property type="reaction ID" value="UER00663"/>
</dbReference>